<gene>
    <name evidence="1" type="ORF">AF72_05385</name>
</gene>
<organism evidence="1 2">
    <name type="scientific">Xylella taiwanensis</name>
    <dbReference type="NCBI Taxonomy" id="1444770"/>
    <lineage>
        <taxon>Bacteria</taxon>
        <taxon>Pseudomonadati</taxon>
        <taxon>Pseudomonadota</taxon>
        <taxon>Gammaproteobacteria</taxon>
        <taxon>Lysobacterales</taxon>
        <taxon>Lysobacteraceae</taxon>
        <taxon>Xylella</taxon>
    </lineage>
</organism>
<evidence type="ECO:0000313" key="2">
    <source>
        <dbReference type="Proteomes" id="UP000020406"/>
    </source>
</evidence>
<dbReference type="AlphaFoldDB" id="Z9JJZ3"/>
<comment type="caution">
    <text evidence="1">The sequence shown here is derived from an EMBL/GenBank/DDBJ whole genome shotgun (WGS) entry which is preliminary data.</text>
</comment>
<name>Z9JJZ3_9GAMM</name>
<dbReference type="Proteomes" id="UP000020406">
    <property type="component" value="Unassembled WGS sequence"/>
</dbReference>
<dbReference type="PATRIC" id="fig|1444770.3.peg.1286"/>
<reference evidence="1 2" key="1">
    <citation type="journal article" date="2014" name="Genome Announc.">
        <title>Draft Genome Sequence of Xylella fastidiosa Pear Leaf Scorch Strain in Taiwan.</title>
        <authorList>
            <person name="Su C.C."/>
            <person name="Deng W.L."/>
            <person name="Jan F.J."/>
            <person name="Chang C.J."/>
            <person name="Huang H."/>
            <person name="Chen J."/>
        </authorList>
    </citation>
    <scope>NUCLEOTIDE SEQUENCE [LARGE SCALE GENOMIC DNA]</scope>
    <source>
        <strain evidence="1 2">PLS229</strain>
    </source>
</reference>
<sequence length="34" mass="3588">MAVGVHRVCGKVLASPQMDMMASHAADFSKITVV</sequence>
<proteinExistence type="predicted"/>
<protein>
    <submittedName>
        <fullName evidence="1">Uncharacterized protein</fullName>
    </submittedName>
</protein>
<evidence type="ECO:0000313" key="1">
    <source>
        <dbReference type="EMBL" id="EWS78484.1"/>
    </source>
</evidence>
<dbReference type="EMBL" id="JDSQ01000007">
    <property type="protein sequence ID" value="EWS78484.1"/>
    <property type="molecule type" value="Genomic_DNA"/>
</dbReference>
<accession>Z9JJZ3</accession>
<dbReference type="STRING" id="1444770.AF72_05385"/>